<dbReference type="PANTHER" id="PTHR14790">
    <property type="entry name" value="RECQ-MEDIATED GENOME INSTABILITY PROTEIN 1 RMI1"/>
    <property type="match status" value="1"/>
</dbReference>
<reference evidence="5 7" key="1">
    <citation type="journal article" date="2011" name="Science">
        <title>Comparative functional genomics of the fission yeasts.</title>
        <authorList>
            <person name="Rhind N."/>
            <person name="Chen Z."/>
            <person name="Yassour M."/>
            <person name="Thompson D.A."/>
            <person name="Haas B.J."/>
            <person name="Habib N."/>
            <person name="Wapinski I."/>
            <person name="Roy S."/>
            <person name="Lin M.F."/>
            <person name="Heiman D.I."/>
            <person name="Young S.K."/>
            <person name="Furuya K."/>
            <person name="Guo Y."/>
            <person name="Pidoux A."/>
            <person name="Chen H.M."/>
            <person name="Robbertse B."/>
            <person name="Goldberg J.M."/>
            <person name="Aoki K."/>
            <person name="Bayne E.H."/>
            <person name="Berlin A.M."/>
            <person name="Desjardins C.A."/>
            <person name="Dobbs E."/>
            <person name="Dukaj L."/>
            <person name="Fan L."/>
            <person name="FitzGerald M.G."/>
            <person name="French C."/>
            <person name="Gujja S."/>
            <person name="Hansen K."/>
            <person name="Keifenheim D."/>
            <person name="Levin J.Z."/>
            <person name="Mosher R.A."/>
            <person name="Mueller C.A."/>
            <person name="Pfiffner J."/>
            <person name="Priest M."/>
            <person name="Russ C."/>
            <person name="Smialowska A."/>
            <person name="Swoboda P."/>
            <person name="Sykes S.M."/>
            <person name="Vaughn M."/>
            <person name="Vengrova S."/>
            <person name="Yoder R."/>
            <person name="Zeng Q."/>
            <person name="Allshire R."/>
            <person name="Baulcombe D."/>
            <person name="Birren B.W."/>
            <person name="Brown W."/>
            <person name="Ekwall K."/>
            <person name="Kellis M."/>
            <person name="Leatherwood J."/>
            <person name="Levin H."/>
            <person name="Margalit H."/>
            <person name="Martienssen R."/>
            <person name="Nieduszynski C.A."/>
            <person name="Spatafora J.W."/>
            <person name="Friedman N."/>
            <person name="Dalgaard J.Z."/>
            <person name="Baumann P."/>
            <person name="Niki H."/>
            <person name="Regev A."/>
            <person name="Nusbaum C."/>
        </authorList>
    </citation>
    <scope>NUCLEOTIDE SEQUENCE [LARGE SCALE GENOMIC DNA]</scope>
    <source>
        <strain evidence="7">yFS275 / FY16936</strain>
    </source>
</reference>
<dbReference type="Pfam" id="PF21000">
    <property type="entry name" value="RMI1_N_N"/>
    <property type="match status" value="1"/>
</dbReference>
<comment type="similarity">
    <text evidence="1">Belongs to the RMI1 family.</text>
</comment>
<dbReference type="PANTHER" id="PTHR14790:SF15">
    <property type="entry name" value="RECQ-MEDIATED GENOME INSTABILITY PROTEIN 1"/>
    <property type="match status" value="1"/>
</dbReference>
<gene>
    <name evidence="6" type="primary">rmi1</name>
    <name evidence="5" type="ORF">SJAG_02262</name>
</gene>
<evidence type="ECO:0000313" key="7">
    <source>
        <dbReference type="Proteomes" id="UP000001744"/>
    </source>
</evidence>
<evidence type="ECO:0000313" key="6">
    <source>
        <dbReference type="JaponicusDB" id="SJAG_02262"/>
    </source>
</evidence>
<dbReference type="VEuPathDB" id="FungiDB:SJAG_02262"/>
<dbReference type="InterPro" id="IPR013894">
    <property type="entry name" value="RMI1_OB"/>
</dbReference>
<dbReference type="Pfam" id="PF08585">
    <property type="entry name" value="RMI1_N_C"/>
    <property type="match status" value="1"/>
</dbReference>
<evidence type="ECO:0000259" key="3">
    <source>
        <dbReference type="Pfam" id="PF08585"/>
    </source>
</evidence>
<dbReference type="EMBL" id="KE651166">
    <property type="protein sequence ID" value="EEB07179.1"/>
    <property type="molecule type" value="Genomic_DNA"/>
</dbReference>
<accession>B6K1Z8</accession>
<name>B6K1Z8_SCHJY</name>
<evidence type="ECO:0000256" key="2">
    <source>
        <dbReference type="ARBA" id="ARBA00018987"/>
    </source>
</evidence>
<feature type="domain" description="RecQ mediated genome instability protein 1 OB-fold" evidence="3">
    <location>
        <begin position="66"/>
        <end position="220"/>
    </location>
</feature>
<sequence>MSNGLLKQAFRERGIYLNEAWVQAVVRHRAAQGQSMQPQMNDVMPFFLASDIRASTTNEGAASVSVADEHGKTLTGFTLVQVVRVEEIGKSIISQIEYLNQWEERKRLKGQQIIRLVHEGNEEEDKDTTDLDDSGVGEAQDALKGAKEFKSICKVILEDAQGQRFYGLEIKPVHGIWLGMALGTKMLITNARIHRGVCLLTPASTRILGGEIALWNNDYFPTKLREELKAKLQTSHK</sequence>
<evidence type="ECO:0000313" key="5">
    <source>
        <dbReference type="EMBL" id="EEB07179.1"/>
    </source>
</evidence>
<proteinExistence type="inferred from homology"/>
<dbReference type="Gene3D" id="2.40.50.770">
    <property type="entry name" value="RecQ-mediated genome instability protein Rmi1, C-terminal domain"/>
    <property type="match status" value="1"/>
</dbReference>
<keyword evidence="7" id="KW-1185">Reference proteome</keyword>
<dbReference type="GeneID" id="7050316"/>
<evidence type="ECO:0000259" key="4">
    <source>
        <dbReference type="Pfam" id="PF21000"/>
    </source>
</evidence>
<dbReference type="OMA" id="MTSPDQI"/>
<dbReference type="RefSeq" id="XP_002173472.1">
    <property type="nucleotide sequence ID" value="XM_002173436.2"/>
</dbReference>
<organism evidence="5 7">
    <name type="scientific">Schizosaccharomyces japonicus (strain yFS275 / FY16936)</name>
    <name type="common">Fission yeast</name>
    <dbReference type="NCBI Taxonomy" id="402676"/>
    <lineage>
        <taxon>Eukaryota</taxon>
        <taxon>Fungi</taxon>
        <taxon>Dikarya</taxon>
        <taxon>Ascomycota</taxon>
        <taxon>Taphrinomycotina</taxon>
        <taxon>Schizosaccharomycetes</taxon>
        <taxon>Schizosaccharomycetales</taxon>
        <taxon>Schizosaccharomycetaceae</taxon>
        <taxon>Schizosaccharomyces</taxon>
    </lineage>
</organism>
<protein>
    <recommendedName>
        <fullName evidence="2">RecQ-mediated genome instability protein 1</fullName>
    </recommendedName>
</protein>
<dbReference type="eggNOG" id="KOG3683">
    <property type="taxonomic scope" value="Eukaryota"/>
</dbReference>
<dbReference type="HOGENOM" id="CLU_1180806_0_0_1"/>
<dbReference type="GO" id="GO:0031422">
    <property type="term" value="C:RecQ family helicase-topoisomerase III complex"/>
    <property type="evidence" value="ECO:0007669"/>
    <property type="project" value="EnsemblFungi"/>
</dbReference>
<feature type="domain" description="RMI1 N-terminal" evidence="4">
    <location>
        <begin position="10"/>
        <end position="55"/>
    </location>
</feature>
<dbReference type="InterPro" id="IPR042470">
    <property type="entry name" value="RMI1_N_C_sf"/>
</dbReference>
<dbReference type="SMART" id="SM01161">
    <property type="entry name" value="DUF1767"/>
    <property type="match status" value="1"/>
</dbReference>
<dbReference type="STRING" id="402676.B6K1Z8"/>
<dbReference type="JaponicusDB" id="SJAG_02262">
    <property type="gene designation" value="rmi1"/>
</dbReference>
<dbReference type="InterPro" id="IPR049363">
    <property type="entry name" value="RMI1_N"/>
</dbReference>
<evidence type="ECO:0000256" key="1">
    <source>
        <dbReference type="ARBA" id="ARBA00006395"/>
    </source>
</evidence>
<dbReference type="Proteomes" id="UP000001744">
    <property type="component" value="Unassembled WGS sequence"/>
</dbReference>
<dbReference type="AlphaFoldDB" id="B6K1Z8"/>